<keyword evidence="2" id="KW-1133">Transmembrane helix</keyword>
<reference evidence="3" key="1">
    <citation type="submission" date="2020-12" db="EMBL/GenBank/DDBJ databases">
        <title>Metabolic potential, ecology and presence of endohyphal bacteria is reflected in genomic diversity of Mucoromycotina.</title>
        <authorList>
            <person name="Muszewska A."/>
            <person name="Okrasinska A."/>
            <person name="Steczkiewicz K."/>
            <person name="Drgas O."/>
            <person name="Orlowska M."/>
            <person name="Perlinska-Lenart U."/>
            <person name="Aleksandrzak-Piekarczyk T."/>
            <person name="Szatraj K."/>
            <person name="Zielenkiewicz U."/>
            <person name="Pilsyk S."/>
            <person name="Malc E."/>
            <person name="Mieczkowski P."/>
            <person name="Kruszewska J.S."/>
            <person name="Biernat P."/>
            <person name="Pawlowska J."/>
        </authorList>
    </citation>
    <scope>NUCLEOTIDE SEQUENCE</scope>
    <source>
        <strain evidence="3">CBS 226.32</strain>
    </source>
</reference>
<evidence type="ECO:0008006" key="5">
    <source>
        <dbReference type="Google" id="ProtNLM"/>
    </source>
</evidence>
<keyword evidence="2" id="KW-0812">Transmembrane</keyword>
<dbReference type="EMBL" id="JAEPRC010001119">
    <property type="protein sequence ID" value="KAG2189936.1"/>
    <property type="molecule type" value="Genomic_DNA"/>
</dbReference>
<feature type="region of interest" description="Disordered" evidence="1">
    <location>
        <begin position="209"/>
        <end position="228"/>
    </location>
</feature>
<gene>
    <name evidence="3" type="ORF">INT46_003893</name>
</gene>
<keyword evidence="2" id="KW-0472">Membrane</keyword>
<organism evidence="3 4">
    <name type="scientific">Mucor plumbeus</name>
    <dbReference type="NCBI Taxonomy" id="97098"/>
    <lineage>
        <taxon>Eukaryota</taxon>
        <taxon>Fungi</taxon>
        <taxon>Fungi incertae sedis</taxon>
        <taxon>Mucoromycota</taxon>
        <taxon>Mucoromycotina</taxon>
        <taxon>Mucoromycetes</taxon>
        <taxon>Mucorales</taxon>
        <taxon>Mucorineae</taxon>
        <taxon>Mucoraceae</taxon>
        <taxon>Mucor</taxon>
    </lineage>
</organism>
<dbReference type="InterPro" id="IPR036872">
    <property type="entry name" value="CH_dom_sf"/>
</dbReference>
<accession>A0A8H7UL17</accession>
<sequence length="542" mass="61428">MDSCKTLNAHNLLNHPLDFFCFFLLVLSLSLFYIHNMLQHPLDAPIGPTDTSHRSSQDSYDSFPPLTDDDLSSFERRVPSPIQHSDSIIRAQSPFGRRYLKPINGIQTKGFARSAQRRSSVLTLGSIERLQNFYAKRDLKVNKGGTLGFQNGPLVEEPDDMDDQLPTPREPPPSWIDLDIETDLDVLLEICFRDIQTTLATWSMVTGPNRLSSSSASSHPLAESDDNSSVSSFQILPLLQVVTKMLSSVKNYTANRHDLSNEALSKLRHASLHLLESMKELENQHRVEADDDNDDDDGSDGGGFLYRSSDFNLLEQERQSIHTYLNVVELHAFNPPHHIGSPPAMFSPEIQALMGKTQILSLTENELEEKQQKQTIGTTKPTTHGIPEWLERGSFVNDSMGRYHALILDNLDGSSTKDLVPDPHEDEDAFLQFLADGIVLCNVYNSLVKRSRRPFGLITKIHSDSRRTYRAIENLRFFSAACKFRFELLFDEFDPSEIARKTDKGLNMMNKSLSTFCDCVIRELREQIDLVHKTTNLNKLKY</sequence>
<dbReference type="PANTHER" id="PTHR38702:SF1">
    <property type="entry name" value="CALPONIN-HOMOLOGY (CH) DOMAIN-CONTAINING PROTEIN"/>
    <property type="match status" value="1"/>
</dbReference>
<dbReference type="AlphaFoldDB" id="A0A8H7UL17"/>
<protein>
    <recommendedName>
        <fullName evidence="5">Calponin-homology (CH) domain-containing protein</fullName>
    </recommendedName>
</protein>
<dbReference type="Gene3D" id="1.10.418.10">
    <property type="entry name" value="Calponin-like domain"/>
    <property type="match status" value="1"/>
</dbReference>
<evidence type="ECO:0000256" key="1">
    <source>
        <dbReference type="SAM" id="MobiDB-lite"/>
    </source>
</evidence>
<dbReference type="PANTHER" id="PTHR38702">
    <property type="entry name" value="CALPONIN-HOMOLOGY (CH) DOMAIN-CONTAINING PROTEIN"/>
    <property type="match status" value="1"/>
</dbReference>
<dbReference type="CDD" id="cd00014">
    <property type="entry name" value="CH_SF"/>
    <property type="match status" value="1"/>
</dbReference>
<evidence type="ECO:0000256" key="2">
    <source>
        <dbReference type="SAM" id="Phobius"/>
    </source>
</evidence>
<dbReference type="Proteomes" id="UP000650833">
    <property type="component" value="Unassembled WGS sequence"/>
</dbReference>
<dbReference type="SUPFAM" id="SSF47576">
    <property type="entry name" value="Calponin-homology domain, CH-domain"/>
    <property type="match status" value="1"/>
</dbReference>
<evidence type="ECO:0000313" key="4">
    <source>
        <dbReference type="Proteomes" id="UP000650833"/>
    </source>
</evidence>
<feature type="region of interest" description="Disordered" evidence="1">
    <location>
        <begin position="150"/>
        <end position="174"/>
    </location>
</feature>
<feature type="transmembrane region" description="Helical" evidence="2">
    <location>
        <begin position="12"/>
        <end position="34"/>
    </location>
</feature>
<keyword evidence="4" id="KW-1185">Reference proteome</keyword>
<proteinExistence type="predicted"/>
<comment type="caution">
    <text evidence="3">The sequence shown here is derived from an EMBL/GenBank/DDBJ whole genome shotgun (WGS) entry which is preliminary data.</text>
</comment>
<evidence type="ECO:0000313" key="3">
    <source>
        <dbReference type="EMBL" id="KAG2189936.1"/>
    </source>
</evidence>
<dbReference type="OrthoDB" id="2534759at2759"/>
<name>A0A8H7UL17_9FUNG</name>